<dbReference type="OrthoDB" id="3521097at2759"/>
<sequence>MPYPTSPSSPNSLDQPLNPCPFYSFDPCTYEKCESYEIENIPYLMQHLYRTHTNWCDCCKEPYHTTKDLERHLRNGGCQPRAEFPVGYLNKVTIGKVFKDSATGRANGQEQYYHIYKTLFKREPPTNTYSKFNTPAFNEAYGQVKLEAALRHMTHVIGRLGEPQLSPGQGTSQLLLALLRASSHGCMNPTDLQRQELSRLAMEKVQGRNGPTSLSSSPLSDLFVPSDRDIALSRMELKDYFTTVPRNTNKIDDHTRSDSRGQFEVNSSSIIDPTLPIW</sequence>
<evidence type="ECO:0000313" key="1">
    <source>
        <dbReference type="EMBL" id="PHH49488.1"/>
    </source>
</evidence>
<proteinExistence type="predicted"/>
<accession>A0A2C5WGI8</accession>
<protein>
    <recommendedName>
        <fullName evidence="3">C2H2-type domain-containing protein</fullName>
    </recommendedName>
</protein>
<evidence type="ECO:0000313" key="2">
    <source>
        <dbReference type="Proteomes" id="UP000222788"/>
    </source>
</evidence>
<dbReference type="Proteomes" id="UP000222788">
    <property type="component" value="Unassembled WGS sequence"/>
</dbReference>
<name>A0A2C5WGI8_9PEZI</name>
<keyword evidence="2" id="KW-1185">Reference proteome</keyword>
<dbReference type="EMBL" id="APWK03000197">
    <property type="protein sequence ID" value="PHH49488.1"/>
    <property type="molecule type" value="Genomic_DNA"/>
</dbReference>
<gene>
    <name evidence="1" type="ORF">CFIMG_006391RA</name>
</gene>
<reference evidence="1 2" key="1">
    <citation type="journal article" date="2013" name="Fungal Biol.">
        <title>Analysis of microsatellite markers in the genome of the plant pathogen Ceratocystis fimbriata.</title>
        <authorList>
            <person name="Simpson M.C."/>
            <person name="Wilken P.M."/>
            <person name="Coetzee M.P."/>
            <person name="Wingfield M.J."/>
            <person name="Wingfield B.D."/>
        </authorList>
    </citation>
    <scope>NUCLEOTIDE SEQUENCE [LARGE SCALE GENOMIC DNA]</scope>
    <source>
        <strain evidence="1 2">CBS 114723</strain>
    </source>
</reference>
<dbReference type="PANTHER" id="PTHR38166">
    <property type="entry name" value="C2H2-TYPE DOMAIN-CONTAINING PROTEIN-RELATED"/>
    <property type="match status" value="1"/>
</dbReference>
<dbReference type="AlphaFoldDB" id="A0A2C5WGI8"/>
<reference evidence="1 2" key="2">
    <citation type="journal article" date="2013" name="IMA Fungus">
        <title>IMA Genome-F 1: Ceratocystis fimbriata: Draft nuclear genome sequence for the plant pathogen, Ceratocystis fimbriata.</title>
        <authorList>
            <person name="Wilken P.M."/>
            <person name="Steenkamp E.T."/>
            <person name="Wingfield M.J."/>
            <person name="de Beer Z.W."/>
            <person name="Wingfield B.D."/>
        </authorList>
    </citation>
    <scope>NUCLEOTIDE SEQUENCE [LARGE SCALE GENOMIC DNA]</scope>
    <source>
        <strain evidence="1 2">CBS 114723</strain>
    </source>
</reference>
<dbReference type="PANTHER" id="PTHR38166:SF1">
    <property type="entry name" value="C2H2-TYPE DOMAIN-CONTAINING PROTEIN"/>
    <property type="match status" value="1"/>
</dbReference>
<comment type="caution">
    <text evidence="1">The sequence shown here is derived from an EMBL/GenBank/DDBJ whole genome shotgun (WGS) entry which is preliminary data.</text>
</comment>
<evidence type="ECO:0008006" key="3">
    <source>
        <dbReference type="Google" id="ProtNLM"/>
    </source>
</evidence>
<organism evidence="1 2">
    <name type="scientific">Ceratocystis fimbriata CBS 114723</name>
    <dbReference type="NCBI Taxonomy" id="1035309"/>
    <lineage>
        <taxon>Eukaryota</taxon>
        <taxon>Fungi</taxon>
        <taxon>Dikarya</taxon>
        <taxon>Ascomycota</taxon>
        <taxon>Pezizomycotina</taxon>
        <taxon>Sordariomycetes</taxon>
        <taxon>Hypocreomycetidae</taxon>
        <taxon>Microascales</taxon>
        <taxon>Ceratocystidaceae</taxon>
        <taxon>Ceratocystis</taxon>
    </lineage>
</organism>